<comment type="caution">
    <text evidence="8">The sequence shown here is derived from an EMBL/GenBank/DDBJ whole genome shotgun (WGS) entry which is preliminary data.</text>
</comment>
<gene>
    <name evidence="8" type="ORF">M472_05355</name>
</gene>
<dbReference type="Pfam" id="PF07980">
    <property type="entry name" value="SusD_RagB"/>
    <property type="match status" value="1"/>
</dbReference>
<evidence type="ECO:0000259" key="7">
    <source>
        <dbReference type="Pfam" id="PF14322"/>
    </source>
</evidence>
<feature type="domain" description="RagB/SusD" evidence="6">
    <location>
        <begin position="328"/>
        <end position="436"/>
    </location>
</feature>
<dbReference type="Gene3D" id="1.25.40.390">
    <property type="match status" value="2"/>
</dbReference>
<proteinExistence type="inferred from homology"/>
<dbReference type="STRING" id="1346330.M472_05355"/>
<dbReference type="OrthoDB" id="653598at2"/>
<dbReference type="Pfam" id="PF14322">
    <property type="entry name" value="SusD-like_3"/>
    <property type="match status" value="1"/>
</dbReference>
<protein>
    <recommendedName>
        <fullName evidence="10">SusD-like N-terminal domain-containing protein</fullName>
    </recommendedName>
</protein>
<keyword evidence="5" id="KW-0998">Cell outer membrane</keyword>
<comment type="similarity">
    <text evidence="2">Belongs to the SusD family.</text>
</comment>
<evidence type="ECO:0000259" key="6">
    <source>
        <dbReference type="Pfam" id="PF07980"/>
    </source>
</evidence>
<comment type="subcellular location">
    <subcellularLocation>
        <location evidence="1">Cell outer membrane</location>
    </subcellularLocation>
</comment>
<dbReference type="RefSeq" id="WP_021071668.1">
    <property type="nucleotide sequence ID" value="NZ_ATDL01000018.1"/>
</dbReference>
<dbReference type="InterPro" id="IPR012944">
    <property type="entry name" value="SusD_RagB_dom"/>
</dbReference>
<evidence type="ECO:0000256" key="5">
    <source>
        <dbReference type="ARBA" id="ARBA00023237"/>
    </source>
</evidence>
<keyword evidence="9" id="KW-1185">Reference proteome</keyword>
<dbReference type="PROSITE" id="PS51257">
    <property type="entry name" value="PROKAR_LIPOPROTEIN"/>
    <property type="match status" value="1"/>
</dbReference>
<keyword evidence="3" id="KW-0732">Signal</keyword>
<dbReference type="InterPro" id="IPR033985">
    <property type="entry name" value="SusD-like_N"/>
</dbReference>
<dbReference type="eggNOG" id="COG1834">
    <property type="taxonomic scope" value="Bacteria"/>
</dbReference>
<organism evidence="8 9">
    <name type="scientific">Sphingobacterium paucimobilis HER1398</name>
    <dbReference type="NCBI Taxonomy" id="1346330"/>
    <lineage>
        <taxon>Bacteria</taxon>
        <taxon>Pseudomonadati</taxon>
        <taxon>Bacteroidota</taxon>
        <taxon>Sphingobacteriia</taxon>
        <taxon>Sphingobacteriales</taxon>
        <taxon>Sphingobacteriaceae</taxon>
        <taxon>Sphingobacterium</taxon>
    </lineage>
</organism>
<dbReference type="AlphaFoldDB" id="U2H8Y6"/>
<evidence type="ECO:0008006" key="10">
    <source>
        <dbReference type="Google" id="ProtNLM"/>
    </source>
</evidence>
<evidence type="ECO:0000256" key="4">
    <source>
        <dbReference type="ARBA" id="ARBA00023136"/>
    </source>
</evidence>
<dbReference type="Proteomes" id="UP000016584">
    <property type="component" value="Unassembled WGS sequence"/>
</dbReference>
<keyword evidence="4" id="KW-0472">Membrane</keyword>
<dbReference type="SUPFAM" id="SSF48452">
    <property type="entry name" value="TPR-like"/>
    <property type="match status" value="1"/>
</dbReference>
<evidence type="ECO:0000313" key="8">
    <source>
        <dbReference type="EMBL" id="ERJ58186.1"/>
    </source>
</evidence>
<evidence type="ECO:0000313" key="9">
    <source>
        <dbReference type="Proteomes" id="UP000016584"/>
    </source>
</evidence>
<reference evidence="8 9" key="1">
    <citation type="journal article" date="2013" name="Genome Announc.">
        <title>The Draft Genome Sequence of Sphingomonas paucimobilis Strain HER1398 (Proteobacteria), Host to the Giant PAU Phage, Indicates That It Is a Member of the Genus Sphingobacterium (Bacteroidetes).</title>
        <authorList>
            <person name="White R.A.III."/>
            <person name="Suttle C.A."/>
        </authorList>
    </citation>
    <scope>NUCLEOTIDE SEQUENCE [LARGE SCALE GENOMIC DNA]</scope>
    <source>
        <strain evidence="8 9">HER1398</strain>
    </source>
</reference>
<dbReference type="InterPro" id="IPR011990">
    <property type="entry name" value="TPR-like_helical_dom_sf"/>
</dbReference>
<accession>U2H8Y6</accession>
<dbReference type="PATRIC" id="fig|1346330.5.peg.3532"/>
<evidence type="ECO:0000256" key="2">
    <source>
        <dbReference type="ARBA" id="ARBA00006275"/>
    </source>
</evidence>
<name>U2H8Y6_9SPHI</name>
<evidence type="ECO:0000256" key="1">
    <source>
        <dbReference type="ARBA" id="ARBA00004442"/>
    </source>
</evidence>
<feature type="domain" description="SusD-like N-terminal" evidence="7">
    <location>
        <begin position="22"/>
        <end position="224"/>
    </location>
</feature>
<dbReference type="GO" id="GO:0009279">
    <property type="term" value="C:cell outer membrane"/>
    <property type="evidence" value="ECO:0007669"/>
    <property type="project" value="UniProtKB-SubCell"/>
</dbReference>
<evidence type="ECO:0000256" key="3">
    <source>
        <dbReference type="ARBA" id="ARBA00022729"/>
    </source>
</evidence>
<dbReference type="EMBL" id="ATDL01000018">
    <property type="protein sequence ID" value="ERJ58186.1"/>
    <property type="molecule type" value="Genomic_DNA"/>
</dbReference>
<sequence length="445" mass="51401">MRNFTKLIFFTLLMVFSSCEQYLDVKPQSNMVVPSTLDDFEQLLNYSTVSATSPELLELQADDFYLDTDYWFGMQDLLTKNTYIWAKDVYGTSESNRAWDQQYSKVFYANAVLDGLEKLERTAKNAVRYDQIRGEALFHKAEAVYILAQLFAPVYNKGTATTDLGIPIPMMADVNEKMERPTNHYTFKFIINSLVEAEGLLKSTADFSRASKPAANALLARVYLYMGNYELAGKYADRSLSVFNDLIDLNLESIRDFKQTLLLRRISPAYEIKGEWTTTIMDSTLIASYAPDDLRLNKFYVKKSSKIWNKRSFYNISNICFSGLDADEQYLIRAECYARAGDTDIALADLNFLLQHRFESTKFLPYVSTDKEEVLKWVLEERRKELVFRGLRWSDLKRLNRDGYNIGLQRNLGGEVYTLPVGDKRWVFPIPTNEIKITGIPQNER</sequence>